<protein>
    <submittedName>
        <fullName evidence="2">Uncharacterized protein</fullName>
    </submittedName>
</protein>
<reference evidence="2" key="1">
    <citation type="submission" date="2012-04" db="EMBL/GenBank/DDBJ databases">
        <title>The Genome Sequence of Loa loa.</title>
        <authorList>
            <consortium name="The Broad Institute Genome Sequencing Platform"/>
            <consortium name="Broad Institute Genome Sequencing Center for Infectious Disease"/>
            <person name="Nutman T.B."/>
            <person name="Fink D.L."/>
            <person name="Russ C."/>
            <person name="Young S."/>
            <person name="Zeng Q."/>
            <person name="Gargeya S."/>
            <person name="Alvarado L."/>
            <person name="Berlin A."/>
            <person name="Chapman S.B."/>
            <person name="Chen Z."/>
            <person name="Freedman E."/>
            <person name="Gellesch M."/>
            <person name="Goldberg J."/>
            <person name="Griggs A."/>
            <person name="Gujja S."/>
            <person name="Heilman E.R."/>
            <person name="Heiman D."/>
            <person name="Howarth C."/>
            <person name="Mehta T."/>
            <person name="Neiman D."/>
            <person name="Pearson M."/>
            <person name="Roberts A."/>
            <person name="Saif S."/>
            <person name="Shea T."/>
            <person name="Shenoy N."/>
            <person name="Sisk P."/>
            <person name="Stolte C."/>
            <person name="Sykes S."/>
            <person name="White J."/>
            <person name="Yandava C."/>
            <person name="Haas B."/>
            <person name="Henn M.R."/>
            <person name="Nusbaum C."/>
            <person name="Birren B."/>
        </authorList>
    </citation>
    <scope>NUCLEOTIDE SEQUENCE [LARGE SCALE GENOMIC DNA]</scope>
</reference>
<dbReference type="RefSeq" id="XP_003149361.1">
    <property type="nucleotide sequence ID" value="XM_003149313.1"/>
</dbReference>
<gene>
    <name evidence="2" type="ORF">LOAG_13808</name>
</gene>
<dbReference type="AlphaFoldDB" id="A0A1S0TIX5"/>
<name>A0A1S0TIX5_LOALO</name>
<accession>A0A1S0TIX5</accession>
<evidence type="ECO:0000313" key="2">
    <source>
        <dbReference type="EMBL" id="EFO14708.1"/>
    </source>
</evidence>
<evidence type="ECO:0000256" key="1">
    <source>
        <dbReference type="SAM" id="Phobius"/>
    </source>
</evidence>
<sequence length="131" mass="14384">MLPEWNIVLIIIAKLFVILIPVISLNPIDNISNISVINDKNIIAELLQQTIITNTLPSSPLPITTITTTTDITTTTTTTTITTATTTIITYNTIGLIKNKSMTQHNTINPLLQATTTNQIIVQTIKEVLIF</sequence>
<dbReference type="CTD" id="9951282"/>
<keyword evidence="1" id="KW-0812">Transmembrane</keyword>
<dbReference type="KEGG" id="loa:LOAG_13808"/>
<keyword evidence="1" id="KW-1133">Transmembrane helix</keyword>
<feature type="transmembrane region" description="Helical" evidence="1">
    <location>
        <begin position="6"/>
        <end position="25"/>
    </location>
</feature>
<dbReference type="EMBL" id="JH712635">
    <property type="protein sequence ID" value="EFO14708.1"/>
    <property type="molecule type" value="Genomic_DNA"/>
</dbReference>
<dbReference type="GeneID" id="9951282"/>
<keyword evidence="1" id="KW-0472">Membrane</keyword>
<dbReference type="InParanoid" id="A0A1S0TIX5"/>
<organism evidence="2">
    <name type="scientific">Loa loa</name>
    <name type="common">Eye worm</name>
    <name type="synonym">Filaria loa</name>
    <dbReference type="NCBI Taxonomy" id="7209"/>
    <lineage>
        <taxon>Eukaryota</taxon>
        <taxon>Metazoa</taxon>
        <taxon>Ecdysozoa</taxon>
        <taxon>Nematoda</taxon>
        <taxon>Chromadorea</taxon>
        <taxon>Rhabditida</taxon>
        <taxon>Spirurina</taxon>
        <taxon>Spiruromorpha</taxon>
        <taxon>Filarioidea</taxon>
        <taxon>Onchocercidae</taxon>
        <taxon>Loa</taxon>
    </lineage>
</organism>
<proteinExistence type="predicted"/>